<keyword evidence="1" id="KW-0472">Membrane</keyword>
<protein>
    <submittedName>
        <fullName evidence="2">Uncharacterized protein</fullName>
    </submittedName>
</protein>
<dbReference type="EMBL" id="SRLO01002057">
    <property type="protein sequence ID" value="TNN34036.1"/>
    <property type="molecule type" value="Genomic_DNA"/>
</dbReference>
<gene>
    <name evidence="2" type="ORF">EYF80_055800</name>
</gene>
<name>A0A4Z2EYI0_9TELE</name>
<accession>A0A4Z2EYI0</accession>
<organism evidence="2 3">
    <name type="scientific">Liparis tanakae</name>
    <name type="common">Tanaka's snailfish</name>
    <dbReference type="NCBI Taxonomy" id="230148"/>
    <lineage>
        <taxon>Eukaryota</taxon>
        <taxon>Metazoa</taxon>
        <taxon>Chordata</taxon>
        <taxon>Craniata</taxon>
        <taxon>Vertebrata</taxon>
        <taxon>Euteleostomi</taxon>
        <taxon>Actinopterygii</taxon>
        <taxon>Neopterygii</taxon>
        <taxon>Teleostei</taxon>
        <taxon>Neoteleostei</taxon>
        <taxon>Acanthomorphata</taxon>
        <taxon>Eupercaria</taxon>
        <taxon>Perciformes</taxon>
        <taxon>Cottioidei</taxon>
        <taxon>Cottales</taxon>
        <taxon>Liparidae</taxon>
        <taxon>Liparis</taxon>
    </lineage>
</organism>
<feature type="transmembrane region" description="Helical" evidence="1">
    <location>
        <begin position="20"/>
        <end position="43"/>
    </location>
</feature>
<dbReference type="AlphaFoldDB" id="A0A4Z2EYI0"/>
<dbReference type="Proteomes" id="UP000314294">
    <property type="component" value="Unassembled WGS sequence"/>
</dbReference>
<proteinExistence type="predicted"/>
<comment type="caution">
    <text evidence="2">The sequence shown here is derived from an EMBL/GenBank/DDBJ whole genome shotgun (WGS) entry which is preliminary data.</text>
</comment>
<sequence length="89" mass="9881">MRETPRDIVLRSPCCRSSPVAFPLLNVMLAFPLLNVMLAFPLLNVMLAFPLLNVMLAFPLLNVMLAFPLFQRHVDSVNVLSPQDGQSGT</sequence>
<reference evidence="2 3" key="1">
    <citation type="submission" date="2019-03" db="EMBL/GenBank/DDBJ databases">
        <title>First draft genome of Liparis tanakae, snailfish: a comprehensive survey of snailfish specific genes.</title>
        <authorList>
            <person name="Kim W."/>
            <person name="Song I."/>
            <person name="Jeong J.-H."/>
            <person name="Kim D."/>
            <person name="Kim S."/>
            <person name="Ryu S."/>
            <person name="Song J.Y."/>
            <person name="Lee S.K."/>
        </authorList>
    </citation>
    <scope>NUCLEOTIDE SEQUENCE [LARGE SCALE GENOMIC DNA]</scope>
    <source>
        <tissue evidence="2">Muscle</tissue>
    </source>
</reference>
<evidence type="ECO:0000313" key="2">
    <source>
        <dbReference type="EMBL" id="TNN34036.1"/>
    </source>
</evidence>
<keyword evidence="3" id="KW-1185">Reference proteome</keyword>
<keyword evidence="1" id="KW-1133">Transmembrane helix</keyword>
<evidence type="ECO:0000313" key="3">
    <source>
        <dbReference type="Proteomes" id="UP000314294"/>
    </source>
</evidence>
<evidence type="ECO:0000256" key="1">
    <source>
        <dbReference type="SAM" id="Phobius"/>
    </source>
</evidence>
<feature type="transmembrane region" description="Helical" evidence="1">
    <location>
        <begin position="49"/>
        <end position="70"/>
    </location>
</feature>
<keyword evidence="1" id="KW-0812">Transmembrane</keyword>